<evidence type="ECO:0000313" key="5">
    <source>
        <dbReference type="Proteomes" id="UP000803844"/>
    </source>
</evidence>
<evidence type="ECO:0000313" key="4">
    <source>
        <dbReference type="EMBL" id="KAF3768883.1"/>
    </source>
</evidence>
<accession>A0A9P4Y8S7</accession>
<proteinExistence type="predicted"/>
<feature type="compositionally biased region" description="Low complexity" evidence="2">
    <location>
        <begin position="94"/>
        <end position="104"/>
    </location>
</feature>
<dbReference type="OrthoDB" id="4222821at2759"/>
<dbReference type="PROSITE" id="PS00463">
    <property type="entry name" value="ZN2_CY6_FUNGAL_1"/>
    <property type="match status" value="1"/>
</dbReference>
<dbReference type="PROSITE" id="PS50048">
    <property type="entry name" value="ZN2_CY6_FUNGAL_2"/>
    <property type="match status" value="1"/>
</dbReference>
<keyword evidence="5" id="KW-1185">Reference proteome</keyword>
<evidence type="ECO:0000256" key="2">
    <source>
        <dbReference type="SAM" id="MobiDB-lite"/>
    </source>
</evidence>
<feature type="compositionally biased region" description="Low complexity" evidence="2">
    <location>
        <begin position="167"/>
        <end position="176"/>
    </location>
</feature>
<dbReference type="EMBL" id="MU032345">
    <property type="protein sequence ID" value="KAF3768883.1"/>
    <property type="molecule type" value="Genomic_DNA"/>
</dbReference>
<dbReference type="RefSeq" id="XP_040779844.1">
    <property type="nucleotide sequence ID" value="XM_040920190.1"/>
</dbReference>
<dbReference type="CDD" id="cd00067">
    <property type="entry name" value="GAL4"/>
    <property type="match status" value="1"/>
</dbReference>
<dbReference type="InterPro" id="IPR001138">
    <property type="entry name" value="Zn2Cys6_DnaBD"/>
</dbReference>
<dbReference type="GO" id="GO:0008270">
    <property type="term" value="F:zinc ion binding"/>
    <property type="evidence" value="ECO:0007669"/>
    <property type="project" value="InterPro"/>
</dbReference>
<dbReference type="Proteomes" id="UP000803844">
    <property type="component" value="Unassembled WGS sequence"/>
</dbReference>
<feature type="region of interest" description="Disordered" evidence="2">
    <location>
        <begin position="60"/>
        <end position="113"/>
    </location>
</feature>
<dbReference type="Pfam" id="PF00172">
    <property type="entry name" value="Zn_clus"/>
    <property type="match status" value="1"/>
</dbReference>
<dbReference type="GO" id="GO:0000981">
    <property type="term" value="F:DNA-binding transcription factor activity, RNA polymerase II-specific"/>
    <property type="evidence" value="ECO:0007669"/>
    <property type="project" value="InterPro"/>
</dbReference>
<dbReference type="SMART" id="SM00066">
    <property type="entry name" value="GAL4"/>
    <property type="match status" value="1"/>
</dbReference>
<feature type="domain" description="Zn(2)-C6 fungal-type" evidence="3">
    <location>
        <begin position="23"/>
        <end position="56"/>
    </location>
</feature>
<sequence length="485" mass="52983">MSKRQLDFCIHMTTRERSTQRLACDRCHGQKLRCIRGSLPTGACQRCIKAKAMCQYSSPLRLGRPAKPDPAKNMPPTTGGRRRSSTALPSPHESSTSTTSTSTTDGIPEGQSEEDCTMNLSQLEFFDVQGMLALPLQEEAHVGKNVPTFPIKTFEWDMEDRTDEHNSSIIQSSTQTPQGLDVKGPPRVAKTDSSSEFILDDYIRHLAPDSADGIQFQTLSAADSFNTDPVDAWAGSLSVDTLLAHGSLAKTRPPPATAPLQSSAQDDVQRQLSELLRRLHETPHHSPMMASATNNHNSASNPQLMDETVKAAHALISIIDSVHVSTAPLESRHNPDAVDPTTSFIDAGTVFLAAACYYRIFRNSNTLAVVMHDAVSSNDMATLRSMPSIKIGSVTPLHTTSPAIQSALWVQLLWQSLRELEKRLLMLSHRSAVLSPLATESSLQPGNRSHLADLTAGMDGEVARLEVSVNHLLKTTLDTLRHKSF</sequence>
<comment type="caution">
    <text evidence="4">The sequence shown here is derived from an EMBL/GenBank/DDBJ whole genome shotgun (WGS) entry which is preliminary data.</text>
</comment>
<dbReference type="Gene3D" id="4.10.240.10">
    <property type="entry name" value="Zn(2)-C6 fungal-type DNA-binding domain"/>
    <property type="match status" value="1"/>
</dbReference>
<organism evidence="4 5">
    <name type="scientific">Cryphonectria parasitica (strain ATCC 38755 / EP155)</name>
    <dbReference type="NCBI Taxonomy" id="660469"/>
    <lineage>
        <taxon>Eukaryota</taxon>
        <taxon>Fungi</taxon>
        <taxon>Dikarya</taxon>
        <taxon>Ascomycota</taxon>
        <taxon>Pezizomycotina</taxon>
        <taxon>Sordariomycetes</taxon>
        <taxon>Sordariomycetidae</taxon>
        <taxon>Diaporthales</taxon>
        <taxon>Cryphonectriaceae</taxon>
        <taxon>Cryphonectria-Endothia species complex</taxon>
        <taxon>Cryphonectria</taxon>
    </lineage>
</organism>
<dbReference type="GeneID" id="63837319"/>
<evidence type="ECO:0000256" key="1">
    <source>
        <dbReference type="ARBA" id="ARBA00023242"/>
    </source>
</evidence>
<dbReference type="AlphaFoldDB" id="A0A9P4Y8S7"/>
<feature type="region of interest" description="Disordered" evidence="2">
    <location>
        <begin position="248"/>
        <end position="268"/>
    </location>
</feature>
<evidence type="ECO:0000259" key="3">
    <source>
        <dbReference type="PROSITE" id="PS50048"/>
    </source>
</evidence>
<protein>
    <recommendedName>
        <fullName evidence="3">Zn(2)-C6 fungal-type domain-containing protein</fullName>
    </recommendedName>
</protein>
<name>A0A9P4Y8S7_CRYP1</name>
<gene>
    <name evidence="4" type="ORF">M406DRAFT_327298</name>
</gene>
<reference evidence="4" key="1">
    <citation type="journal article" date="2020" name="Phytopathology">
        <title>Genome sequence of the chestnut blight fungus Cryphonectria parasitica EP155: A fundamental resource for an archetypical invasive plant pathogen.</title>
        <authorList>
            <person name="Crouch J.A."/>
            <person name="Dawe A."/>
            <person name="Aerts A."/>
            <person name="Barry K."/>
            <person name="Churchill A.C.L."/>
            <person name="Grimwood J."/>
            <person name="Hillman B."/>
            <person name="Milgroom M.G."/>
            <person name="Pangilinan J."/>
            <person name="Smith M."/>
            <person name="Salamov A."/>
            <person name="Schmutz J."/>
            <person name="Yadav J."/>
            <person name="Grigoriev I.V."/>
            <person name="Nuss D."/>
        </authorList>
    </citation>
    <scope>NUCLEOTIDE SEQUENCE</scope>
    <source>
        <strain evidence="4">EP155</strain>
    </source>
</reference>
<keyword evidence="1" id="KW-0539">Nucleus</keyword>
<feature type="compositionally biased region" description="Polar residues" evidence="2">
    <location>
        <begin position="259"/>
        <end position="268"/>
    </location>
</feature>
<dbReference type="InterPro" id="IPR036864">
    <property type="entry name" value="Zn2-C6_fun-type_DNA-bd_sf"/>
</dbReference>
<feature type="region of interest" description="Disordered" evidence="2">
    <location>
        <begin position="164"/>
        <end position="188"/>
    </location>
</feature>
<dbReference type="SUPFAM" id="SSF57701">
    <property type="entry name" value="Zn2/Cys6 DNA-binding domain"/>
    <property type="match status" value="1"/>
</dbReference>